<dbReference type="PANTHER" id="PTHR36440:SF1">
    <property type="entry name" value="PUTATIVE (AFU_ORTHOLOGUE AFUA_8G07350)-RELATED"/>
    <property type="match status" value="1"/>
</dbReference>
<dbReference type="Pfam" id="PF07883">
    <property type="entry name" value="Cupin_2"/>
    <property type="match status" value="1"/>
</dbReference>
<proteinExistence type="predicted"/>
<keyword evidence="3" id="KW-1185">Reference proteome</keyword>
<accession>A0A7W3U1F1</accession>
<dbReference type="InterPro" id="IPR011051">
    <property type="entry name" value="RmlC_Cupin_sf"/>
</dbReference>
<sequence>MQAYDAGELRVLVPGSRTGGDFSVVELKEMPGYRTPPHMHPSMDESFYVLEGTLEINLAGTVHRMPPGSFVHVPRGTPHAQGAADGQPVRMLAWLSPGGFEAFFTDRVELARTVQRGDAGFQPRMIEIVDRYGDWLQPAELPAGPQP</sequence>
<gene>
    <name evidence="2" type="ORF">H4F99_01250</name>
</gene>
<evidence type="ECO:0000259" key="1">
    <source>
        <dbReference type="Pfam" id="PF07883"/>
    </source>
</evidence>
<dbReference type="InterPro" id="IPR013096">
    <property type="entry name" value="Cupin_2"/>
</dbReference>
<dbReference type="InterPro" id="IPR014710">
    <property type="entry name" value="RmlC-like_jellyroll"/>
</dbReference>
<organism evidence="2 3">
    <name type="scientific">Marilutibacter penaei</name>
    <dbReference type="NCBI Taxonomy" id="2759900"/>
    <lineage>
        <taxon>Bacteria</taxon>
        <taxon>Pseudomonadati</taxon>
        <taxon>Pseudomonadota</taxon>
        <taxon>Gammaproteobacteria</taxon>
        <taxon>Lysobacterales</taxon>
        <taxon>Lysobacteraceae</taxon>
        <taxon>Marilutibacter</taxon>
    </lineage>
</organism>
<comment type="caution">
    <text evidence="2">The sequence shown here is derived from an EMBL/GenBank/DDBJ whole genome shotgun (WGS) entry which is preliminary data.</text>
</comment>
<dbReference type="PANTHER" id="PTHR36440">
    <property type="entry name" value="PUTATIVE (AFU_ORTHOLOGUE AFUA_8G07350)-RELATED"/>
    <property type="match status" value="1"/>
</dbReference>
<evidence type="ECO:0000313" key="3">
    <source>
        <dbReference type="Proteomes" id="UP000552587"/>
    </source>
</evidence>
<dbReference type="RefSeq" id="WP_182667892.1">
    <property type="nucleotide sequence ID" value="NZ_JACHTE010000001.1"/>
</dbReference>
<dbReference type="Proteomes" id="UP000552587">
    <property type="component" value="Unassembled WGS sequence"/>
</dbReference>
<dbReference type="SUPFAM" id="SSF51182">
    <property type="entry name" value="RmlC-like cupins"/>
    <property type="match status" value="1"/>
</dbReference>
<dbReference type="EMBL" id="JACHTE010000001">
    <property type="protein sequence ID" value="MBB1087109.1"/>
    <property type="molecule type" value="Genomic_DNA"/>
</dbReference>
<protein>
    <submittedName>
        <fullName evidence="2">Cupin domain-containing protein</fullName>
    </submittedName>
</protein>
<dbReference type="InterPro" id="IPR053146">
    <property type="entry name" value="QDO-like"/>
</dbReference>
<feature type="domain" description="Cupin type-2" evidence="1">
    <location>
        <begin position="30"/>
        <end position="93"/>
    </location>
</feature>
<dbReference type="AlphaFoldDB" id="A0A7W3U1F1"/>
<evidence type="ECO:0000313" key="2">
    <source>
        <dbReference type="EMBL" id="MBB1087109.1"/>
    </source>
</evidence>
<reference evidence="2 3" key="1">
    <citation type="submission" date="2020-07" db="EMBL/GenBank/DDBJ databases">
        <authorList>
            <person name="Xu S."/>
            <person name="Li A."/>
        </authorList>
    </citation>
    <scope>NUCLEOTIDE SEQUENCE [LARGE SCALE GENOMIC DNA]</scope>
    <source>
        <strain evidence="2 3">SG-8</strain>
    </source>
</reference>
<name>A0A7W3U1F1_9GAMM</name>
<dbReference type="Gene3D" id="2.60.120.10">
    <property type="entry name" value="Jelly Rolls"/>
    <property type="match status" value="1"/>
</dbReference>